<reference evidence="1 2" key="1">
    <citation type="submission" date="2016-10" db="EMBL/GenBank/DDBJ databases">
        <authorList>
            <person name="de Groot N.N."/>
        </authorList>
    </citation>
    <scope>NUCLEOTIDE SEQUENCE [LARGE SCALE GENOMIC DNA]</scope>
    <source>
        <strain evidence="1 2">CGMCC 1.11156</strain>
    </source>
</reference>
<dbReference type="AlphaFoldDB" id="A0A1I3HV62"/>
<accession>A0A1I3HV62</accession>
<protein>
    <submittedName>
        <fullName evidence="1">Uncharacterized protein</fullName>
    </submittedName>
</protein>
<sequence>MFDLGIAHLSQIATALAVVPRDLDDAERIDLIATLEQLKNTACAIQAIAAVDFDRSQRSAQVEAGAPARRVGEGVAAQLGLARHES</sequence>
<keyword evidence="2" id="KW-1185">Reference proteome</keyword>
<dbReference type="Proteomes" id="UP000198649">
    <property type="component" value="Unassembled WGS sequence"/>
</dbReference>
<gene>
    <name evidence="1" type="ORF">SAMN05216561_1081</name>
</gene>
<organism evidence="1 2">
    <name type="scientific">Nocardioides psychrotolerans</name>
    <dbReference type="NCBI Taxonomy" id="1005945"/>
    <lineage>
        <taxon>Bacteria</taxon>
        <taxon>Bacillati</taxon>
        <taxon>Actinomycetota</taxon>
        <taxon>Actinomycetes</taxon>
        <taxon>Propionibacteriales</taxon>
        <taxon>Nocardioidaceae</taxon>
        <taxon>Nocardioides</taxon>
    </lineage>
</organism>
<name>A0A1I3HV62_9ACTN</name>
<feature type="non-terminal residue" evidence="1">
    <location>
        <position position="86"/>
    </location>
</feature>
<evidence type="ECO:0000313" key="2">
    <source>
        <dbReference type="Proteomes" id="UP000198649"/>
    </source>
</evidence>
<proteinExistence type="predicted"/>
<dbReference type="EMBL" id="FOQG01000008">
    <property type="protein sequence ID" value="SFI39542.1"/>
    <property type="molecule type" value="Genomic_DNA"/>
</dbReference>
<evidence type="ECO:0000313" key="1">
    <source>
        <dbReference type="EMBL" id="SFI39542.1"/>
    </source>
</evidence>
<dbReference type="STRING" id="1005945.SAMN05216561_1081"/>